<proteinExistence type="predicted"/>
<dbReference type="EMBL" id="CM037157">
    <property type="protein sequence ID" value="KAH7848880.1"/>
    <property type="molecule type" value="Genomic_DNA"/>
</dbReference>
<sequence>MPLSAIATLTRYPISLPSSFLPDITRFVLVKHHRRKHRLMTMAYTSSTDEKITAPYGSWKSPITADFVSGAEKGLGATAVDDLGRLFWLESRPLESDSSSRFCCLLKCGRSVLVKAPEKAGDEPVDITPKEFSVQTVAQEYGGGAFRIVGDTVIFSNYKDQRLYKQSIQSADSSPLPLTPDYGGPLACYADGVFDSRFNRYVTVREDRHEDHLNATTTIVSLNLNEHNIQEPGVLVGGNDFYAFPRLDPKGERMAWIEWGHRNMPWDKSELWVGYFSENG</sequence>
<organism evidence="1 2">
    <name type="scientific">Vaccinium darrowii</name>
    <dbReference type="NCBI Taxonomy" id="229202"/>
    <lineage>
        <taxon>Eukaryota</taxon>
        <taxon>Viridiplantae</taxon>
        <taxon>Streptophyta</taxon>
        <taxon>Embryophyta</taxon>
        <taxon>Tracheophyta</taxon>
        <taxon>Spermatophyta</taxon>
        <taxon>Magnoliopsida</taxon>
        <taxon>eudicotyledons</taxon>
        <taxon>Gunneridae</taxon>
        <taxon>Pentapetalae</taxon>
        <taxon>asterids</taxon>
        <taxon>Ericales</taxon>
        <taxon>Ericaceae</taxon>
        <taxon>Vaccinioideae</taxon>
        <taxon>Vaccinieae</taxon>
        <taxon>Vaccinium</taxon>
    </lineage>
</organism>
<reference evidence="1 2" key="1">
    <citation type="journal article" date="2021" name="Hortic Res">
        <title>High-quality reference genome and annotation aids understanding of berry development for evergreen blueberry (Vaccinium darrowii).</title>
        <authorList>
            <person name="Yu J."/>
            <person name="Hulse-Kemp A.M."/>
            <person name="Babiker E."/>
            <person name="Staton M."/>
        </authorList>
    </citation>
    <scope>NUCLEOTIDE SEQUENCE [LARGE SCALE GENOMIC DNA]</scope>
    <source>
        <strain evidence="2">cv. NJ 8807/NJ 8810</strain>
        <tissue evidence="1">Young leaf</tissue>
    </source>
</reference>
<comment type="caution">
    <text evidence="1">The sequence shown here is derived from an EMBL/GenBank/DDBJ whole genome shotgun (WGS) entry which is preliminary data.</text>
</comment>
<gene>
    <name evidence="1" type="ORF">Vadar_009677</name>
</gene>
<accession>A0ACB7Y636</accession>
<evidence type="ECO:0000313" key="2">
    <source>
        <dbReference type="Proteomes" id="UP000828048"/>
    </source>
</evidence>
<name>A0ACB7Y636_9ERIC</name>
<protein>
    <submittedName>
        <fullName evidence="1">Uncharacterized protein</fullName>
    </submittedName>
</protein>
<keyword evidence="2" id="KW-1185">Reference proteome</keyword>
<dbReference type="Proteomes" id="UP000828048">
    <property type="component" value="Chromosome 7"/>
</dbReference>
<evidence type="ECO:0000313" key="1">
    <source>
        <dbReference type="EMBL" id="KAH7848880.1"/>
    </source>
</evidence>